<dbReference type="PANTHER" id="PTHR42870:SF1">
    <property type="entry name" value="NON-SPECIFIC LIPID-TRANSFER PROTEIN-LIKE 2"/>
    <property type="match status" value="1"/>
</dbReference>
<accession>X0WKK0</accession>
<dbReference type="SUPFAM" id="SSF53901">
    <property type="entry name" value="Thiolase-like"/>
    <property type="match status" value="1"/>
</dbReference>
<protein>
    <recommendedName>
        <fullName evidence="1">Thiolase C-terminal domain-containing protein</fullName>
    </recommendedName>
</protein>
<dbReference type="Pfam" id="PF22691">
    <property type="entry name" value="Thiolase_C_1"/>
    <property type="match status" value="1"/>
</dbReference>
<dbReference type="Gene3D" id="3.40.47.10">
    <property type="match status" value="1"/>
</dbReference>
<dbReference type="GO" id="GO:0016746">
    <property type="term" value="F:acyltransferase activity"/>
    <property type="evidence" value="ECO:0007669"/>
    <property type="project" value="InterPro"/>
</dbReference>
<organism evidence="2">
    <name type="scientific">marine sediment metagenome</name>
    <dbReference type="NCBI Taxonomy" id="412755"/>
    <lineage>
        <taxon>unclassified sequences</taxon>
        <taxon>metagenomes</taxon>
        <taxon>ecological metagenomes</taxon>
    </lineage>
</organism>
<dbReference type="EMBL" id="BARS01021009">
    <property type="protein sequence ID" value="GAG13226.1"/>
    <property type="molecule type" value="Genomic_DNA"/>
</dbReference>
<proteinExistence type="predicted"/>
<comment type="caution">
    <text evidence="2">The sequence shown here is derived from an EMBL/GenBank/DDBJ whole genome shotgun (WGS) entry which is preliminary data.</text>
</comment>
<reference evidence="2" key="1">
    <citation type="journal article" date="2014" name="Front. Microbiol.">
        <title>High frequency of phylogenetically diverse reductive dehalogenase-homologous genes in deep subseafloor sedimentary metagenomes.</title>
        <authorList>
            <person name="Kawai M."/>
            <person name="Futagami T."/>
            <person name="Toyoda A."/>
            <person name="Takaki Y."/>
            <person name="Nishi S."/>
            <person name="Hori S."/>
            <person name="Arai W."/>
            <person name="Tsubouchi T."/>
            <person name="Morono Y."/>
            <person name="Uchiyama I."/>
            <person name="Ito T."/>
            <person name="Fujiyama A."/>
            <person name="Inagaki F."/>
            <person name="Takami H."/>
        </authorList>
    </citation>
    <scope>NUCLEOTIDE SEQUENCE</scope>
    <source>
        <strain evidence="2">Expedition CK06-06</strain>
    </source>
</reference>
<dbReference type="InterPro" id="IPR016039">
    <property type="entry name" value="Thiolase-like"/>
</dbReference>
<evidence type="ECO:0000259" key="1">
    <source>
        <dbReference type="Pfam" id="PF22691"/>
    </source>
</evidence>
<sequence length="186" mass="20091">IAYPLRLFDYCQETDGAAALIVTSPERAKNLKQKPAYIMAAEQGTGSWIEMMTSYQRPNIADLEEYTRLAPHLWQEAGIGPEDIDCVQFYDAFTPLVIMQLESFGFCKLGEGGPFVRDGALQIGGRLPTNTSGGCLSEAYIHGLNQVVEAVRQIRGTSPAQVPDCTNVLVTAGSGIPTGALVLHSL</sequence>
<dbReference type="CDD" id="cd00829">
    <property type="entry name" value="SCP-x_thiolase"/>
    <property type="match status" value="1"/>
</dbReference>
<dbReference type="AlphaFoldDB" id="X0WKK0"/>
<feature type="non-terminal residue" evidence="2">
    <location>
        <position position="1"/>
    </location>
</feature>
<gene>
    <name evidence="2" type="ORF">S01H1_33809</name>
</gene>
<dbReference type="InterPro" id="IPR055140">
    <property type="entry name" value="Thiolase_C_2"/>
</dbReference>
<name>X0WKK0_9ZZZZ</name>
<dbReference type="PANTHER" id="PTHR42870">
    <property type="entry name" value="ACETYL-COA C-ACETYLTRANSFERASE"/>
    <property type="match status" value="1"/>
</dbReference>
<feature type="domain" description="Thiolase C-terminal" evidence="1">
    <location>
        <begin position="53"/>
        <end position="176"/>
    </location>
</feature>
<evidence type="ECO:0000313" key="2">
    <source>
        <dbReference type="EMBL" id="GAG13226.1"/>
    </source>
</evidence>